<dbReference type="GO" id="GO:0004048">
    <property type="term" value="F:anthranilate phosphoribosyltransferase activity"/>
    <property type="evidence" value="ECO:0007669"/>
    <property type="project" value="UniProtKB-EC"/>
</dbReference>
<keyword evidence="6" id="KW-0822">Tryptophan biosynthesis</keyword>
<dbReference type="GO" id="GO:0005829">
    <property type="term" value="C:cytosol"/>
    <property type="evidence" value="ECO:0007669"/>
    <property type="project" value="TreeGrafter"/>
</dbReference>
<evidence type="ECO:0000256" key="8">
    <source>
        <dbReference type="ARBA" id="ARBA00061500"/>
    </source>
</evidence>
<sequence length="284" mass="29539">MMAHAVPVSVESPDDYYVDIVGTGGDGHNTFNISTAAAIVAAGAGARVIKHGNSASTSSSGSADILRKMGCALPEPTSSPIPAIPFTFLLASHYHPAMARIGPSRRTLPFRTLFNVLGPLINPAKPKAMLLGVADPNLGPVFAQCLHTLGAHRALVVCGMEKLDEISIAGPTWVWSLDAEGQITQFTVDPSDFGVASHPIASVVGSTPQENADVLTSLLNPSKPSIVPSNGSSVEAIRDHILINAAALLVVAGVATSYTDGVERARKSLSDGSAWKALDIFRSQ</sequence>
<feature type="domain" description="Glycosyl transferase family 3" evidence="10">
    <location>
        <begin position="17"/>
        <end position="274"/>
    </location>
</feature>
<accession>A0A9P6B401</accession>
<dbReference type="GO" id="GO:0000162">
    <property type="term" value="P:L-tryptophan biosynthetic process"/>
    <property type="evidence" value="ECO:0007669"/>
    <property type="project" value="UniProtKB-KW"/>
</dbReference>
<evidence type="ECO:0000256" key="7">
    <source>
        <dbReference type="ARBA" id="ARBA00023141"/>
    </source>
</evidence>
<dbReference type="Gene3D" id="3.40.1030.10">
    <property type="entry name" value="Nucleoside phosphorylase/phosphoribosyltransferase catalytic domain"/>
    <property type="match status" value="1"/>
</dbReference>
<keyword evidence="7" id="KW-0057">Aromatic amino acid biosynthesis</keyword>
<comment type="caution">
    <text evidence="11">The sequence shown here is derived from an EMBL/GenBank/DDBJ whole genome shotgun (WGS) entry which is preliminary data.</text>
</comment>
<keyword evidence="12" id="KW-1185">Reference proteome</keyword>
<evidence type="ECO:0000256" key="3">
    <source>
        <dbReference type="ARBA" id="ARBA00022605"/>
    </source>
</evidence>
<dbReference type="OrthoDB" id="427800at2759"/>
<keyword evidence="4" id="KW-0328">Glycosyltransferase</keyword>
<comment type="pathway">
    <text evidence="1">Amino-acid biosynthesis; L-tryptophan biosynthesis; L-tryptophan from chorismate: step 2/5.</text>
</comment>
<proteinExistence type="inferred from homology"/>
<evidence type="ECO:0000256" key="9">
    <source>
        <dbReference type="ARBA" id="ARBA00071401"/>
    </source>
</evidence>
<dbReference type="EC" id="2.4.2.18" evidence="2"/>
<dbReference type="InterPro" id="IPR000312">
    <property type="entry name" value="Glycosyl_Trfase_fam3"/>
</dbReference>
<dbReference type="NCBIfam" id="TIGR01245">
    <property type="entry name" value="trpD"/>
    <property type="match status" value="1"/>
</dbReference>
<keyword evidence="3" id="KW-0028">Amino-acid biosynthesis</keyword>
<dbReference type="EMBL" id="MU128933">
    <property type="protein sequence ID" value="KAF9517294.1"/>
    <property type="molecule type" value="Genomic_DNA"/>
</dbReference>
<protein>
    <recommendedName>
        <fullName evidence="9">Anthranilate phosphoribosyltransferase</fullName>
        <ecNumber evidence="2">2.4.2.18</ecNumber>
    </recommendedName>
</protein>
<dbReference type="InterPro" id="IPR035902">
    <property type="entry name" value="Nuc_phospho_transferase"/>
</dbReference>
<name>A0A9P6B401_9AGAM</name>
<reference evidence="11" key="1">
    <citation type="journal article" date="2020" name="Nat. Commun.">
        <title>Large-scale genome sequencing of mycorrhizal fungi provides insights into the early evolution of symbiotic traits.</title>
        <authorList>
            <person name="Miyauchi S."/>
            <person name="Kiss E."/>
            <person name="Kuo A."/>
            <person name="Drula E."/>
            <person name="Kohler A."/>
            <person name="Sanchez-Garcia M."/>
            <person name="Morin E."/>
            <person name="Andreopoulos B."/>
            <person name="Barry K.W."/>
            <person name="Bonito G."/>
            <person name="Buee M."/>
            <person name="Carver A."/>
            <person name="Chen C."/>
            <person name="Cichocki N."/>
            <person name="Clum A."/>
            <person name="Culley D."/>
            <person name="Crous P.W."/>
            <person name="Fauchery L."/>
            <person name="Girlanda M."/>
            <person name="Hayes R.D."/>
            <person name="Keri Z."/>
            <person name="LaButti K."/>
            <person name="Lipzen A."/>
            <person name="Lombard V."/>
            <person name="Magnuson J."/>
            <person name="Maillard F."/>
            <person name="Murat C."/>
            <person name="Nolan M."/>
            <person name="Ohm R.A."/>
            <person name="Pangilinan J."/>
            <person name="Pereira M.F."/>
            <person name="Perotto S."/>
            <person name="Peter M."/>
            <person name="Pfister S."/>
            <person name="Riley R."/>
            <person name="Sitrit Y."/>
            <person name="Stielow J.B."/>
            <person name="Szollosi G."/>
            <person name="Zifcakova L."/>
            <person name="Stursova M."/>
            <person name="Spatafora J.W."/>
            <person name="Tedersoo L."/>
            <person name="Vaario L.M."/>
            <person name="Yamada A."/>
            <person name="Yan M."/>
            <person name="Wang P."/>
            <person name="Xu J."/>
            <person name="Bruns T."/>
            <person name="Baldrian P."/>
            <person name="Vilgalys R."/>
            <person name="Dunand C."/>
            <person name="Henrissat B."/>
            <person name="Grigoriev I.V."/>
            <person name="Hibbett D."/>
            <person name="Nagy L.G."/>
            <person name="Martin F.M."/>
        </authorList>
    </citation>
    <scope>NUCLEOTIDE SEQUENCE</scope>
    <source>
        <strain evidence="11">UP504</strain>
    </source>
</reference>
<evidence type="ECO:0000256" key="4">
    <source>
        <dbReference type="ARBA" id="ARBA00022676"/>
    </source>
</evidence>
<dbReference type="PANTHER" id="PTHR43285">
    <property type="entry name" value="ANTHRANILATE PHOSPHORIBOSYLTRANSFERASE"/>
    <property type="match status" value="1"/>
</dbReference>
<evidence type="ECO:0000256" key="5">
    <source>
        <dbReference type="ARBA" id="ARBA00022679"/>
    </source>
</evidence>
<comment type="similarity">
    <text evidence="8">Belongs to the anthranilate phosphoribosyltransferase family.</text>
</comment>
<evidence type="ECO:0000256" key="6">
    <source>
        <dbReference type="ARBA" id="ARBA00022822"/>
    </source>
</evidence>
<dbReference type="FunFam" id="3.40.1030.10:FF:000002">
    <property type="entry name" value="Anthranilate phosphoribosyltransferase"/>
    <property type="match status" value="1"/>
</dbReference>
<evidence type="ECO:0000256" key="2">
    <source>
        <dbReference type="ARBA" id="ARBA00011948"/>
    </source>
</evidence>
<dbReference type="Pfam" id="PF00591">
    <property type="entry name" value="Glycos_transf_3"/>
    <property type="match status" value="1"/>
</dbReference>
<dbReference type="Proteomes" id="UP000886523">
    <property type="component" value="Unassembled WGS sequence"/>
</dbReference>
<dbReference type="SUPFAM" id="SSF52418">
    <property type="entry name" value="Nucleoside phosphorylase/phosphoribosyltransferase catalytic domain"/>
    <property type="match status" value="1"/>
</dbReference>
<dbReference type="AlphaFoldDB" id="A0A9P6B401"/>
<evidence type="ECO:0000256" key="1">
    <source>
        <dbReference type="ARBA" id="ARBA00004907"/>
    </source>
</evidence>
<evidence type="ECO:0000313" key="11">
    <source>
        <dbReference type="EMBL" id="KAF9517294.1"/>
    </source>
</evidence>
<organism evidence="11 12">
    <name type="scientific">Hydnum rufescens UP504</name>
    <dbReference type="NCBI Taxonomy" id="1448309"/>
    <lineage>
        <taxon>Eukaryota</taxon>
        <taxon>Fungi</taxon>
        <taxon>Dikarya</taxon>
        <taxon>Basidiomycota</taxon>
        <taxon>Agaricomycotina</taxon>
        <taxon>Agaricomycetes</taxon>
        <taxon>Cantharellales</taxon>
        <taxon>Hydnaceae</taxon>
        <taxon>Hydnum</taxon>
    </lineage>
</organism>
<evidence type="ECO:0000259" key="10">
    <source>
        <dbReference type="Pfam" id="PF00591"/>
    </source>
</evidence>
<keyword evidence="5" id="KW-0808">Transferase</keyword>
<dbReference type="InterPro" id="IPR005940">
    <property type="entry name" value="Anthranilate_Pribosyl_Tfrase"/>
</dbReference>
<dbReference type="PANTHER" id="PTHR43285:SF2">
    <property type="entry name" value="ANTHRANILATE PHOSPHORIBOSYLTRANSFERASE"/>
    <property type="match status" value="1"/>
</dbReference>
<gene>
    <name evidence="11" type="ORF">BS47DRAFT_1340057</name>
</gene>
<evidence type="ECO:0000313" key="12">
    <source>
        <dbReference type="Proteomes" id="UP000886523"/>
    </source>
</evidence>